<gene>
    <name evidence="6" type="ORF">CT510_01085</name>
</gene>
<keyword evidence="3" id="KW-0238">DNA-binding</keyword>
<dbReference type="SUPFAM" id="SSF116734">
    <property type="entry name" value="DNA methylase specificity domain"/>
    <property type="match status" value="2"/>
</dbReference>
<accession>A0A7U8G879</accession>
<comment type="similarity">
    <text evidence="1">Belongs to the type-I restriction system S methylase family.</text>
</comment>
<evidence type="ECO:0000313" key="7">
    <source>
        <dbReference type="Proteomes" id="UP000535305"/>
    </source>
</evidence>
<comment type="caution">
    <text evidence="6">The sequence shown here is derived from an EMBL/GenBank/DDBJ whole genome shotgun (WGS) entry which is preliminary data.</text>
</comment>
<dbReference type="InterPro" id="IPR044946">
    <property type="entry name" value="Restrct_endonuc_typeI_TRD_sf"/>
</dbReference>
<feature type="coiled-coil region" evidence="4">
    <location>
        <begin position="171"/>
        <end position="205"/>
    </location>
</feature>
<evidence type="ECO:0000256" key="4">
    <source>
        <dbReference type="SAM" id="Coils"/>
    </source>
</evidence>
<dbReference type="GO" id="GO:0003677">
    <property type="term" value="F:DNA binding"/>
    <property type="evidence" value="ECO:0007669"/>
    <property type="project" value="UniProtKB-KW"/>
</dbReference>
<dbReference type="Gene3D" id="3.90.220.20">
    <property type="entry name" value="DNA methylase specificity domains"/>
    <property type="match status" value="2"/>
</dbReference>
<dbReference type="InterPro" id="IPR000055">
    <property type="entry name" value="Restrct_endonuc_typeI_TRD"/>
</dbReference>
<feature type="coiled-coil region" evidence="4">
    <location>
        <begin position="395"/>
        <end position="422"/>
    </location>
</feature>
<keyword evidence="4" id="KW-0175">Coiled coil</keyword>
<dbReference type="AlphaFoldDB" id="A0A7U8G879"/>
<feature type="domain" description="Type I restriction modification DNA specificity" evidence="5">
    <location>
        <begin position="259"/>
        <end position="412"/>
    </location>
</feature>
<name>A0A7U8G879_CAMUP</name>
<dbReference type="Proteomes" id="UP000535305">
    <property type="component" value="Unassembled WGS sequence"/>
</dbReference>
<dbReference type="PANTHER" id="PTHR43140:SF1">
    <property type="entry name" value="TYPE I RESTRICTION ENZYME ECOKI SPECIFICITY SUBUNIT"/>
    <property type="match status" value="1"/>
</dbReference>
<evidence type="ECO:0000256" key="3">
    <source>
        <dbReference type="ARBA" id="ARBA00023125"/>
    </source>
</evidence>
<protein>
    <recommendedName>
        <fullName evidence="5">Type I restriction modification DNA specificity domain-containing protein</fullName>
    </recommendedName>
</protein>
<dbReference type="GO" id="GO:0009307">
    <property type="term" value="P:DNA restriction-modification system"/>
    <property type="evidence" value="ECO:0007669"/>
    <property type="project" value="UniProtKB-KW"/>
</dbReference>
<evidence type="ECO:0000313" key="6">
    <source>
        <dbReference type="EMBL" id="EAJ1621253.1"/>
    </source>
</evidence>
<feature type="domain" description="Type I restriction modification DNA specificity" evidence="5">
    <location>
        <begin position="28"/>
        <end position="197"/>
    </location>
</feature>
<reference evidence="6 7" key="1">
    <citation type="submission" date="2018-06" db="EMBL/GenBank/DDBJ databases">
        <authorList>
            <consortium name="PulseNet: The National Subtyping Network for Foodborne Disease Surveillance"/>
            <person name="Tarr C.L."/>
            <person name="Trees E."/>
            <person name="Katz L.S."/>
            <person name="Carleton-Romer H.A."/>
            <person name="Stroika S."/>
            <person name="Kucerova Z."/>
            <person name="Roache K.F."/>
            <person name="Sabol A.L."/>
            <person name="Besser J."/>
            <person name="Gerner-Smidt P."/>
        </authorList>
    </citation>
    <scope>NUCLEOTIDE SEQUENCE [LARGE SCALE GENOMIC DNA]</scope>
    <source>
        <strain evidence="6 7">PNUSAC003104</strain>
    </source>
</reference>
<evidence type="ECO:0000256" key="2">
    <source>
        <dbReference type="ARBA" id="ARBA00022747"/>
    </source>
</evidence>
<sequence>MSSVKIVRFKDLSLWSFALQESRAISSKYQLSTLKEVLINLTNERKFIIDDNAFYAEPTISSKTNEISVSRQGLGKIFKVKSRIKILEGDLVISKMHTQNGLFAFAKQEFASTTTFVPFQIKDKLINPNFLFVLLKPTLSRLMKFDSVKRETYKIEEILNLQIPLPPLEIQNEIINKLKALEDKIKALQEEKAKLENEINEYIYIALGLEKRGQILNQTGVKIVRYKDLKLFDYKSNALEKSELKSTYKRYQFSDFLTRRLDKIKIDENTFYKRVTIKTKAQGCHLRDTLKGNLIKTKNQFLIKQGQFLISKIDARNGAFGIAINDLDKAVIMADFLNYDIDKNIINDKFLIAVLKTPYYMEQLNLLSSGTTGRKRINEQKFSNLCISLPPLKIQNELMLKLTEVDEKIENLSKEFSDLKNEMIEGLL</sequence>
<keyword evidence="7" id="KW-1185">Reference proteome</keyword>
<dbReference type="PANTHER" id="PTHR43140">
    <property type="entry name" value="TYPE-1 RESTRICTION ENZYME ECOKI SPECIFICITY PROTEIN"/>
    <property type="match status" value="1"/>
</dbReference>
<dbReference type="EMBL" id="AABVLA010000003">
    <property type="protein sequence ID" value="EAJ1621253.1"/>
    <property type="molecule type" value="Genomic_DNA"/>
</dbReference>
<evidence type="ECO:0000259" key="5">
    <source>
        <dbReference type="Pfam" id="PF01420"/>
    </source>
</evidence>
<organism evidence="6 7">
    <name type="scientific">Campylobacter upsaliensis</name>
    <dbReference type="NCBI Taxonomy" id="28080"/>
    <lineage>
        <taxon>Bacteria</taxon>
        <taxon>Pseudomonadati</taxon>
        <taxon>Campylobacterota</taxon>
        <taxon>Epsilonproteobacteria</taxon>
        <taxon>Campylobacterales</taxon>
        <taxon>Campylobacteraceae</taxon>
        <taxon>Campylobacter</taxon>
    </lineage>
</organism>
<proteinExistence type="inferred from homology"/>
<dbReference type="Pfam" id="PF01420">
    <property type="entry name" value="Methylase_S"/>
    <property type="match status" value="2"/>
</dbReference>
<keyword evidence="2" id="KW-0680">Restriction system</keyword>
<evidence type="ECO:0000256" key="1">
    <source>
        <dbReference type="ARBA" id="ARBA00010923"/>
    </source>
</evidence>
<dbReference type="InterPro" id="IPR051212">
    <property type="entry name" value="Type-I_RE_S_subunit"/>
</dbReference>